<dbReference type="Gene3D" id="2.60.40.10">
    <property type="entry name" value="Immunoglobulins"/>
    <property type="match status" value="1"/>
</dbReference>
<dbReference type="InterPro" id="IPR013098">
    <property type="entry name" value="Ig_I-set"/>
</dbReference>
<dbReference type="OrthoDB" id="9448246at2759"/>
<evidence type="ECO:0000313" key="3">
    <source>
        <dbReference type="EMBL" id="ELU18622.1"/>
    </source>
</evidence>
<dbReference type="Pfam" id="PF07679">
    <property type="entry name" value="I-set"/>
    <property type="match status" value="1"/>
</dbReference>
<dbReference type="CDD" id="cd00096">
    <property type="entry name" value="Ig"/>
    <property type="match status" value="1"/>
</dbReference>
<evidence type="ECO:0000313" key="4">
    <source>
        <dbReference type="EnsemblMetazoa" id="CapteP60866"/>
    </source>
</evidence>
<dbReference type="PANTHER" id="PTHR47633">
    <property type="entry name" value="IMMUNOGLOBULIN"/>
    <property type="match status" value="1"/>
</dbReference>
<dbReference type="InterPro" id="IPR013783">
    <property type="entry name" value="Ig-like_fold"/>
</dbReference>
<proteinExistence type="predicted"/>
<dbReference type="PROSITE" id="PS50835">
    <property type="entry name" value="IG_LIKE"/>
    <property type="match status" value="1"/>
</dbReference>
<reference evidence="3 5" key="2">
    <citation type="journal article" date="2013" name="Nature">
        <title>Insights into bilaterian evolution from three spiralian genomes.</title>
        <authorList>
            <person name="Simakov O."/>
            <person name="Marletaz F."/>
            <person name="Cho S.J."/>
            <person name="Edsinger-Gonzales E."/>
            <person name="Havlak P."/>
            <person name="Hellsten U."/>
            <person name="Kuo D.H."/>
            <person name="Larsson T."/>
            <person name="Lv J."/>
            <person name="Arendt D."/>
            <person name="Savage R."/>
            <person name="Osoegawa K."/>
            <person name="de Jong P."/>
            <person name="Grimwood J."/>
            <person name="Chapman J.A."/>
            <person name="Shapiro H."/>
            <person name="Aerts A."/>
            <person name="Otillar R.P."/>
            <person name="Terry A.Y."/>
            <person name="Boore J.L."/>
            <person name="Grigoriev I.V."/>
            <person name="Lindberg D.R."/>
            <person name="Seaver E.C."/>
            <person name="Weisblat D.A."/>
            <person name="Putnam N.H."/>
            <person name="Rokhsar D.S."/>
        </authorList>
    </citation>
    <scope>NUCLEOTIDE SEQUENCE</scope>
    <source>
        <strain evidence="3 5">I ESC-2004</strain>
    </source>
</reference>
<dbReference type="InterPro" id="IPR036179">
    <property type="entry name" value="Ig-like_dom_sf"/>
</dbReference>
<name>R7VJ79_CAPTE</name>
<evidence type="ECO:0000259" key="2">
    <source>
        <dbReference type="PROSITE" id="PS50835"/>
    </source>
</evidence>
<feature type="domain" description="Ig-like" evidence="2">
    <location>
        <begin position="1"/>
        <end position="66"/>
    </location>
</feature>
<feature type="non-terminal residue" evidence="3">
    <location>
        <position position="66"/>
    </location>
</feature>
<dbReference type="STRING" id="283909.R7VJ79"/>
<keyword evidence="5" id="KW-1185">Reference proteome</keyword>
<reference evidence="4" key="3">
    <citation type="submission" date="2015-06" db="UniProtKB">
        <authorList>
            <consortium name="EnsemblMetazoa"/>
        </authorList>
    </citation>
    <scope>IDENTIFICATION</scope>
</reference>
<dbReference type="EnsemblMetazoa" id="CapteT60866">
    <property type="protein sequence ID" value="CapteP60866"/>
    <property type="gene ID" value="CapteG60866"/>
</dbReference>
<keyword evidence="1" id="KW-0393">Immunoglobulin domain</keyword>
<dbReference type="SMART" id="SM00408">
    <property type="entry name" value="IGc2"/>
    <property type="match status" value="1"/>
</dbReference>
<accession>R7VJ79</accession>
<organism evidence="3">
    <name type="scientific">Capitella teleta</name>
    <name type="common">Polychaete worm</name>
    <dbReference type="NCBI Taxonomy" id="283909"/>
    <lineage>
        <taxon>Eukaryota</taxon>
        <taxon>Metazoa</taxon>
        <taxon>Spiralia</taxon>
        <taxon>Lophotrochozoa</taxon>
        <taxon>Annelida</taxon>
        <taxon>Polychaeta</taxon>
        <taxon>Sedentaria</taxon>
        <taxon>Scolecida</taxon>
        <taxon>Capitellidae</taxon>
        <taxon>Capitella</taxon>
    </lineage>
</organism>
<dbReference type="Proteomes" id="UP000014760">
    <property type="component" value="Unassembled WGS sequence"/>
</dbReference>
<protein>
    <recommendedName>
        <fullName evidence="2">Ig-like domain-containing protein</fullName>
    </recommendedName>
</protein>
<dbReference type="InterPro" id="IPR003598">
    <property type="entry name" value="Ig_sub2"/>
</dbReference>
<dbReference type="EMBL" id="KB291805">
    <property type="protein sequence ID" value="ELU18622.1"/>
    <property type="molecule type" value="Genomic_DNA"/>
</dbReference>
<gene>
    <name evidence="3" type="ORF">CAPTEDRAFT_60866</name>
</gene>
<dbReference type="FunFam" id="2.60.40.10:FF:000107">
    <property type="entry name" value="Myosin, light chain kinase a"/>
    <property type="match status" value="1"/>
</dbReference>
<dbReference type="AlphaFoldDB" id="R7VJ79"/>
<evidence type="ECO:0000313" key="5">
    <source>
        <dbReference type="Proteomes" id="UP000014760"/>
    </source>
</evidence>
<feature type="non-terminal residue" evidence="3">
    <location>
        <position position="1"/>
    </location>
</feature>
<evidence type="ECO:0000256" key="1">
    <source>
        <dbReference type="ARBA" id="ARBA00023319"/>
    </source>
</evidence>
<sequence>ENAVFDCELKLGDPKSAIHWYKDAKEIYKNKKYTMTFEDDIAELTIVNTGPNDSGKYRCEAVNKLG</sequence>
<reference evidence="5" key="1">
    <citation type="submission" date="2012-12" db="EMBL/GenBank/DDBJ databases">
        <authorList>
            <person name="Hellsten U."/>
            <person name="Grimwood J."/>
            <person name="Chapman J.A."/>
            <person name="Shapiro H."/>
            <person name="Aerts A."/>
            <person name="Otillar R.P."/>
            <person name="Terry A.Y."/>
            <person name="Boore J.L."/>
            <person name="Simakov O."/>
            <person name="Marletaz F."/>
            <person name="Cho S.-J."/>
            <person name="Edsinger-Gonzales E."/>
            <person name="Havlak P."/>
            <person name="Kuo D.-H."/>
            <person name="Larsson T."/>
            <person name="Lv J."/>
            <person name="Arendt D."/>
            <person name="Savage R."/>
            <person name="Osoegawa K."/>
            <person name="de Jong P."/>
            <person name="Lindberg D.R."/>
            <person name="Seaver E.C."/>
            <person name="Weisblat D.A."/>
            <person name="Putnam N.H."/>
            <person name="Grigoriev I.V."/>
            <person name="Rokhsar D.S."/>
        </authorList>
    </citation>
    <scope>NUCLEOTIDE SEQUENCE</scope>
    <source>
        <strain evidence="5">I ESC-2004</strain>
    </source>
</reference>
<dbReference type="HOGENOM" id="CLU_145026_3_0_1"/>
<dbReference type="SUPFAM" id="SSF48726">
    <property type="entry name" value="Immunoglobulin"/>
    <property type="match status" value="1"/>
</dbReference>
<dbReference type="EMBL" id="AMQN01034688">
    <property type="status" value="NOT_ANNOTATED_CDS"/>
    <property type="molecule type" value="Genomic_DNA"/>
</dbReference>
<dbReference type="InterPro" id="IPR007110">
    <property type="entry name" value="Ig-like_dom"/>
</dbReference>